<gene>
    <name evidence="1" type="ORF">A2Y82_01325</name>
</gene>
<protein>
    <recommendedName>
        <fullName evidence="3">Serine protease</fullName>
    </recommendedName>
</protein>
<evidence type="ECO:0000313" key="2">
    <source>
        <dbReference type="Proteomes" id="UP000176498"/>
    </source>
</evidence>
<name>A0A1G1XQG6_9BACT</name>
<reference evidence="1 2" key="1">
    <citation type="journal article" date="2016" name="Nat. Commun.">
        <title>Thousands of microbial genomes shed light on interconnected biogeochemical processes in an aquifer system.</title>
        <authorList>
            <person name="Anantharaman K."/>
            <person name="Brown C.T."/>
            <person name="Hug L.A."/>
            <person name="Sharon I."/>
            <person name="Castelle C.J."/>
            <person name="Probst A.J."/>
            <person name="Thomas B.C."/>
            <person name="Singh A."/>
            <person name="Wilkins M.J."/>
            <person name="Karaoz U."/>
            <person name="Brodie E.L."/>
            <person name="Williams K.H."/>
            <person name="Hubbard S.S."/>
            <person name="Banfield J.F."/>
        </authorList>
    </citation>
    <scope>NUCLEOTIDE SEQUENCE [LARGE SCALE GENOMIC DNA]</scope>
</reference>
<dbReference type="EMBL" id="MHHZ01000015">
    <property type="protein sequence ID" value="OGY41607.1"/>
    <property type="molecule type" value="Genomic_DNA"/>
</dbReference>
<dbReference type="AlphaFoldDB" id="A0A1G1XQG6"/>
<proteinExistence type="predicted"/>
<evidence type="ECO:0008006" key="3">
    <source>
        <dbReference type="Google" id="ProtNLM"/>
    </source>
</evidence>
<sequence length="286" mass="32228">MDKEILDCVAFVLYKDHSGNFQYVGTAFFVGEYVKEIDRTFTYIVTAKHVVVGIKKAKNDGSLYLRINTKDGNVVYAPSKLEAWEFHTDPYVDAAVFYGTPVNHNEYYKVVPLVTFATNEIIQKNKIGIGDTVYITGLFVNHFGKKINSPILRAGNIAMMPTEPVQAKLGDEKVPMEAYLVECRSIGGLSGSPVFVRLDHLKERIVTIPSVEHYNLLGIAQGHWDQSIYKEEDLPISDINEVLTKEAVNKGVSIVTPISKVLDIIQQDNIKSQRIKAEKEYREKLK</sequence>
<dbReference type="SUPFAM" id="SSF50494">
    <property type="entry name" value="Trypsin-like serine proteases"/>
    <property type="match status" value="1"/>
</dbReference>
<organism evidence="1 2">
    <name type="scientific">Candidatus Buchananbacteria bacterium RBG_13_36_9</name>
    <dbReference type="NCBI Taxonomy" id="1797530"/>
    <lineage>
        <taxon>Bacteria</taxon>
        <taxon>Candidatus Buchananiibacteriota</taxon>
    </lineage>
</organism>
<evidence type="ECO:0000313" key="1">
    <source>
        <dbReference type="EMBL" id="OGY41607.1"/>
    </source>
</evidence>
<dbReference type="InterPro" id="IPR009003">
    <property type="entry name" value="Peptidase_S1_PA"/>
</dbReference>
<comment type="caution">
    <text evidence="1">The sequence shown here is derived from an EMBL/GenBank/DDBJ whole genome shotgun (WGS) entry which is preliminary data.</text>
</comment>
<dbReference type="Proteomes" id="UP000176498">
    <property type="component" value="Unassembled WGS sequence"/>
</dbReference>
<accession>A0A1G1XQG6</accession>